<evidence type="ECO:0000313" key="1">
    <source>
        <dbReference type="EMBL" id="MBX42154.1"/>
    </source>
</evidence>
<dbReference type="AlphaFoldDB" id="A0A2P2NI74"/>
<organism evidence="1">
    <name type="scientific">Rhizophora mucronata</name>
    <name type="common">Asiatic mangrove</name>
    <dbReference type="NCBI Taxonomy" id="61149"/>
    <lineage>
        <taxon>Eukaryota</taxon>
        <taxon>Viridiplantae</taxon>
        <taxon>Streptophyta</taxon>
        <taxon>Embryophyta</taxon>
        <taxon>Tracheophyta</taxon>
        <taxon>Spermatophyta</taxon>
        <taxon>Magnoliopsida</taxon>
        <taxon>eudicotyledons</taxon>
        <taxon>Gunneridae</taxon>
        <taxon>Pentapetalae</taxon>
        <taxon>rosids</taxon>
        <taxon>fabids</taxon>
        <taxon>Malpighiales</taxon>
        <taxon>Rhizophoraceae</taxon>
        <taxon>Rhizophora</taxon>
    </lineage>
</organism>
<sequence>MVFLRSILLQRRVLFFIFFFICRSGLSNHDMVASSNLIVTMVN</sequence>
<proteinExistence type="predicted"/>
<name>A0A2P2NI74_RHIMU</name>
<dbReference type="EMBL" id="GGEC01061670">
    <property type="protein sequence ID" value="MBX42154.1"/>
    <property type="molecule type" value="Transcribed_RNA"/>
</dbReference>
<accession>A0A2P2NI74</accession>
<protein>
    <submittedName>
        <fullName evidence="1">Uncharacterized protein</fullName>
    </submittedName>
</protein>
<reference evidence="1" key="1">
    <citation type="submission" date="2018-02" db="EMBL/GenBank/DDBJ databases">
        <title>Rhizophora mucronata_Transcriptome.</title>
        <authorList>
            <person name="Meera S.P."/>
            <person name="Sreeshan A."/>
            <person name="Augustine A."/>
        </authorList>
    </citation>
    <scope>NUCLEOTIDE SEQUENCE</scope>
    <source>
        <tissue evidence="1">Leaf</tissue>
    </source>
</reference>